<reference evidence="3" key="1">
    <citation type="journal article" date="2019" name="Int. J. Syst. Evol. Microbiol.">
        <title>The Global Catalogue of Microorganisms (GCM) 10K type strain sequencing project: providing services to taxonomists for standard genome sequencing and annotation.</title>
        <authorList>
            <consortium name="The Broad Institute Genomics Platform"/>
            <consortium name="The Broad Institute Genome Sequencing Center for Infectious Disease"/>
            <person name="Wu L."/>
            <person name="Ma J."/>
        </authorList>
    </citation>
    <scope>NUCLEOTIDE SEQUENCE [LARGE SCALE GENOMIC DNA]</scope>
    <source>
        <strain evidence="3">CCM 8930</strain>
    </source>
</reference>
<feature type="transmembrane region" description="Helical" evidence="1">
    <location>
        <begin position="311"/>
        <end position="331"/>
    </location>
</feature>
<feature type="transmembrane region" description="Helical" evidence="1">
    <location>
        <begin position="12"/>
        <end position="30"/>
    </location>
</feature>
<accession>A0ABW1SKI8</accession>
<sequence>MENGIKKYGRLVIVILGMVVLAFLSTYPAFAGHFFAINNDGDIHLARLESIYQALKAGHLPSLINFIGFSHQGIAVNAMYPWPTLMIFVIPRFLFQSPMAGLAVGFFIMNLMAIVNIYLLMRRLSSKCLIVWFGVVLYQFNSYHFQVMYTRVAIGEAFGYAFLPLIFLGLYEVWLKKRSGILWLGLGMGLVANSHVLSLVMFTVVVIIVELIRLFRRESSWQEVLAIIQSGVLAILLSAYSLFNIATLMLSNRMVSPAPSIIPLDPNYGFTRMLSNTITETPNGAHMGIAIGLLMLVLLVSLFSVPQSDWQSWYLSALGILVIAQNWLPWIKMTNTSLQYLQFTMRLLTIVALLLTVGCVLFLKQVNWTSVPITILFGLFVITIGVGGLYQYHLQSNQNFNWARHKSDAKPAFNTTPEKAIWRHLTGKNYQQNVNQMTMADYHLKKTGAKGTPKITAQEKMELSATTQLNKTSIAFDDAQAKKFKETFVTDQKVGFKFHHFRAKQVKLPVVGYHKVNYQVFVNRKRVAYQRVDGQLRAKLPAGTSQIVISVANNSRHAGLLFFSLLIGGAMTVALFIKPKRLYESPGKHQQQYN</sequence>
<evidence type="ECO:0000313" key="3">
    <source>
        <dbReference type="Proteomes" id="UP001596171"/>
    </source>
</evidence>
<feature type="transmembrane region" description="Helical" evidence="1">
    <location>
        <begin position="157"/>
        <end position="174"/>
    </location>
</feature>
<evidence type="ECO:0000256" key="1">
    <source>
        <dbReference type="SAM" id="Phobius"/>
    </source>
</evidence>
<feature type="transmembrane region" description="Helical" evidence="1">
    <location>
        <begin position="558"/>
        <end position="577"/>
    </location>
</feature>
<keyword evidence="3" id="KW-1185">Reference proteome</keyword>
<keyword evidence="1" id="KW-0812">Transmembrane</keyword>
<feature type="transmembrane region" description="Helical" evidence="1">
    <location>
        <begin position="285"/>
        <end position="305"/>
    </location>
</feature>
<feature type="transmembrane region" description="Helical" evidence="1">
    <location>
        <begin position="181"/>
        <end position="212"/>
    </location>
</feature>
<protein>
    <submittedName>
        <fullName evidence="2">YfhO family protein</fullName>
    </submittedName>
</protein>
<keyword evidence="1" id="KW-0472">Membrane</keyword>
<gene>
    <name evidence="2" type="ORF">ACFP1L_07700</name>
</gene>
<comment type="caution">
    <text evidence="2">The sequence shown here is derived from an EMBL/GenBank/DDBJ whole genome shotgun (WGS) entry which is preliminary data.</text>
</comment>
<keyword evidence="1" id="KW-1133">Transmembrane helix</keyword>
<proteinExistence type="predicted"/>
<dbReference type="Proteomes" id="UP001596171">
    <property type="component" value="Unassembled WGS sequence"/>
</dbReference>
<feature type="transmembrane region" description="Helical" evidence="1">
    <location>
        <begin position="369"/>
        <end position="390"/>
    </location>
</feature>
<organism evidence="2 3">
    <name type="scientific">Lactiplantibacillus nangangensis</name>
    <dbReference type="NCBI Taxonomy" id="2559917"/>
    <lineage>
        <taxon>Bacteria</taxon>
        <taxon>Bacillati</taxon>
        <taxon>Bacillota</taxon>
        <taxon>Bacilli</taxon>
        <taxon>Lactobacillales</taxon>
        <taxon>Lactobacillaceae</taxon>
        <taxon>Lactiplantibacillus</taxon>
    </lineage>
</organism>
<dbReference type="EMBL" id="JBHSSE010000016">
    <property type="protein sequence ID" value="MFC6201754.1"/>
    <property type="molecule type" value="Genomic_DNA"/>
</dbReference>
<dbReference type="RefSeq" id="WP_137615368.1">
    <property type="nucleotide sequence ID" value="NZ_BJDI01000002.1"/>
</dbReference>
<feature type="transmembrane region" description="Helical" evidence="1">
    <location>
        <begin position="343"/>
        <end position="363"/>
    </location>
</feature>
<evidence type="ECO:0000313" key="2">
    <source>
        <dbReference type="EMBL" id="MFC6201754.1"/>
    </source>
</evidence>
<feature type="transmembrane region" description="Helical" evidence="1">
    <location>
        <begin position="224"/>
        <end position="243"/>
    </location>
</feature>
<name>A0ABW1SKI8_9LACO</name>
<feature type="transmembrane region" description="Helical" evidence="1">
    <location>
        <begin position="100"/>
        <end position="121"/>
    </location>
</feature>